<feature type="compositionally biased region" description="Gly residues" evidence="1">
    <location>
        <begin position="190"/>
        <end position="200"/>
    </location>
</feature>
<dbReference type="AlphaFoldDB" id="A0A3Q1FJI2"/>
<feature type="compositionally biased region" description="Low complexity" evidence="1">
    <location>
        <begin position="287"/>
        <end position="332"/>
    </location>
</feature>
<feature type="compositionally biased region" description="Low complexity" evidence="1">
    <location>
        <begin position="81"/>
        <end position="91"/>
    </location>
</feature>
<keyword evidence="2" id="KW-0732">Signal</keyword>
<dbReference type="Proteomes" id="UP000257200">
    <property type="component" value="Unplaced"/>
</dbReference>
<accession>A0A3Q1FJI2</accession>
<keyword evidence="4" id="KW-1185">Reference proteome</keyword>
<feature type="compositionally biased region" description="Low complexity" evidence="1">
    <location>
        <begin position="114"/>
        <end position="153"/>
    </location>
</feature>
<organism evidence="3 4">
    <name type="scientific">Acanthochromis polyacanthus</name>
    <name type="common">spiny chromis</name>
    <dbReference type="NCBI Taxonomy" id="80966"/>
    <lineage>
        <taxon>Eukaryota</taxon>
        <taxon>Metazoa</taxon>
        <taxon>Chordata</taxon>
        <taxon>Craniata</taxon>
        <taxon>Vertebrata</taxon>
        <taxon>Euteleostomi</taxon>
        <taxon>Actinopterygii</taxon>
        <taxon>Neopterygii</taxon>
        <taxon>Teleostei</taxon>
        <taxon>Neoteleostei</taxon>
        <taxon>Acanthomorphata</taxon>
        <taxon>Ovalentaria</taxon>
        <taxon>Pomacentridae</taxon>
        <taxon>Acanthochromis</taxon>
    </lineage>
</organism>
<dbReference type="InParanoid" id="A0A3Q1FJI2"/>
<name>A0A3Q1FJI2_9TELE</name>
<feature type="signal peptide" evidence="2">
    <location>
        <begin position="1"/>
        <end position="37"/>
    </location>
</feature>
<dbReference type="GeneTree" id="ENSGT01120000272094"/>
<evidence type="ECO:0000256" key="1">
    <source>
        <dbReference type="SAM" id="MobiDB-lite"/>
    </source>
</evidence>
<evidence type="ECO:0000313" key="3">
    <source>
        <dbReference type="Ensembl" id="ENSAPOP00000016012.1"/>
    </source>
</evidence>
<feature type="compositionally biased region" description="Polar residues" evidence="1">
    <location>
        <begin position="254"/>
        <end position="274"/>
    </location>
</feature>
<dbReference type="STRING" id="80966.ENSAPOP00000016012"/>
<protein>
    <submittedName>
        <fullName evidence="3">Uncharacterized LOC110958971</fullName>
    </submittedName>
</protein>
<feature type="region of interest" description="Disordered" evidence="1">
    <location>
        <begin position="253"/>
        <end position="360"/>
    </location>
</feature>
<evidence type="ECO:0000313" key="4">
    <source>
        <dbReference type="Proteomes" id="UP000257200"/>
    </source>
</evidence>
<feature type="compositionally biased region" description="Gly residues" evidence="1">
    <location>
        <begin position="92"/>
        <end position="113"/>
    </location>
</feature>
<feature type="region of interest" description="Disordered" evidence="1">
    <location>
        <begin position="473"/>
        <end position="497"/>
    </location>
</feature>
<evidence type="ECO:0000256" key="2">
    <source>
        <dbReference type="SAM" id="SignalP"/>
    </source>
</evidence>
<dbReference type="Ensembl" id="ENSAPOT00000033482.1">
    <property type="protein sequence ID" value="ENSAPOP00000016012.1"/>
    <property type="gene ID" value="ENSAPOG00000019069.1"/>
</dbReference>
<sequence length="497" mass="49366">MSRDECSDSEMTKRHVRSHRNLLIVSMIVLLAASASTAPVEEKEQEEVEVEATEEVEGELSEEEEDDDDSKSQDKIEGVLGSQQTTTAAGGSASGGQSAAGGGTHDGTAGGPAGDSSSVDPAAAGDPSSSADKLQPISSVGSAASAAADVSADQTQPAAAELPAASPHTDTNGADGADSESNGNGQKLLNGGGGGGGGGADSHTGVLGSFVGGVSHLDYTGIIDPSSHDFLLGLMGGGDPFGSDAHINIPGHMTQPTHLDSTVTAAPSTDQDSLVSPAASAHHADVSIDQSGSVGSSVSSGPDQSVLGSVLGSSHSAVASSSSSSSSSSSHSGAHREQTDGVDSPDSHGNGRQTLLTDTNGAVTDRLVSFSDLQNLHTDLTGGAESVTSLHIDLTASGLGLGRDVTESSPVILHTESAGGVTLDPVSGVYSHTDLVTMATDSIGTDTVAADSTGTPFDSSHPAVTDHTQMAGPVTEQYHPSGQGPEGAENVELEDTC</sequence>
<feature type="compositionally biased region" description="Polar residues" evidence="1">
    <location>
        <begin position="350"/>
        <end position="360"/>
    </location>
</feature>
<reference evidence="3" key="2">
    <citation type="submission" date="2025-09" db="UniProtKB">
        <authorList>
            <consortium name="Ensembl"/>
        </authorList>
    </citation>
    <scope>IDENTIFICATION</scope>
</reference>
<feature type="compositionally biased region" description="Acidic residues" evidence="1">
    <location>
        <begin position="43"/>
        <end position="69"/>
    </location>
</feature>
<feature type="chain" id="PRO_5018786480" evidence="2">
    <location>
        <begin position="38"/>
        <end position="497"/>
    </location>
</feature>
<proteinExistence type="predicted"/>
<feature type="region of interest" description="Disordered" evidence="1">
    <location>
        <begin position="36"/>
        <end position="200"/>
    </location>
</feature>
<reference evidence="3" key="1">
    <citation type="submission" date="2025-08" db="UniProtKB">
        <authorList>
            <consortium name="Ensembl"/>
        </authorList>
    </citation>
    <scope>IDENTIFICATION</scope>
</reference>